<dbReference type="EMBL" id="JAFIRA010000013">
    <property type="protein sequence ID" value="MCJ2542647.1"/>
    <property type="molecule type" value="Genomic_DNA"/>
</dbReference>
<name>A0ABT0CA26_THEVL</name>
<evidence type="ECO:0000313" key="3">
    <source>
        <dbReference type="Proteomes" id="UP000830835"/>
    </source>
</evidence>
<dbReference type="NCBIfam" id="NF033573">
    <property type="entry name" value="transpos_IS200"/>
    <property type="match status" value="1"/>
</dbReference>
<feature type="domain" description="Transposase IS200-like" evidence="1">
    <location>
        <begin position="1"/>
        <end position="98"/>
    </location>
</feature>
<proteinExistence type="predicted"/>
<organism evidence="2 3">
    <name type="scientific">Thermostichus vulcanus str. 'Rupite'</name>
    <dbReference type="NCBI Taxonomy" id="2813851"/>
    <lineage>
        <taxon>Bacteria</taxon>
        <taxon>Bacillati</taxon>
        <taxon>Cyanobacteriota</taxon>
        <taxon>Cyanophyceae</taxon>
        <taxon>Thermostichales</taxon>
        <taxon>Thermostichaceae</taxon>
        <taxon>Thermostichus</taxon>
    </lineage>
</organism>
<comment type="caution">
    <text evidence="2">The sequence shown here is derived from an EMBL/GenBank/DDBJ whole genome shotgun (WGS) entry which is preliminary data.</text>
</comment>
<dbReference type="Pfam" id="PF01797">
    <property type="entry name" value="Y1_Tnp"/>
    <property type="match status" value="1"/>
</dbReference>
<dbReference type="PANTHER" id="PTHR33360:SF2">
    <property type="entry name" value="TRANSPOSASE FOR INSERTION SEQUENCE ELEMENT IS200"/>
    <property type="match status" value="1"/>
</dbReference>
<evidence type="ECO:0000313" key="2">
    <source>
        <dbReference type="EMBL" id="MCJ2542647.1"/>
    </source>
</evidence>
<dbReference type="PANTHER" id="PTHR33360">
    <property type="entry name" value="TRANSPOSASE FOR INSERTION SEQUENCE ELEMENT IS200"/>
    <property type="match status" value="1"/>
</dbReference>
<dbReference type="Proteomes" id="UP000830835">
    <property type="component" value="Unassembled WGS sequence"/>
</dbReference>
<dbReference type="SUPFAM" id="SSF143422">
    <property type="entry name" value="Transposase IS200-like"/>
    <property type="match status" value="1"/>
</dbReference>
<reference evidence="2" key="1">
    <citation type="submission" date="2021-02" db="EMBL/GenBank/DDBJ databases">
        <title>The CRISPR/cas machinery reduction and long-range gene transfer in the hot spring cyanobacterium Synechococcus.</title>
        <authorList>
            <person name="Dvorak P."/>
            <person name="Jahodarova E."/>
            <person name="Hasler P."/>
            <person name="Poulickova A."/>
        </authorList>
    </citation>
    <scope>NUCLEOTIDE SEQUENCE</scope>
    <source>
        <strain evidence="2">Rupite</strain>
    </source>
</reference>
<gene>
    <name evidence="2" type="primary">tnpA</name>
    <name evidence="2" type="ORF">JX360_06960</name>
</gene>
<dbReference type="SMART" id="SM01321">
    <property type="entry name" value="Y1_Tnp"/>
    <property type="match status" value="1"/>
</dbReference>
<protein>
    <submittedName>
        <fullName evidence="2">IS200/IS605 family transposase</fullName>
    </submittedName>
</protein>
<dbReference type="Gene3D" id="3.30.70.1290">
    <property type="entry name" value="Transposase IS200-like"/>
    <property type="match status" value="1"/>
</dbReference>
<sequence length="98" mass="11467">MFVTKYRHSCITEQMEVRMAGLFKRICEAQNCLLLECKADLGEKDHIHLLVDMVSDVAVSRLVNTLKTISSREIRKEFAEHLRPFYWEPVFGKRGYSC</sequence>
<dbReference type="InterPro" id="IPR002686">
    <property type="entry name" value="Transposase_17"/>
</dbReference>
<accession>A0ABT0CA26</accession>
<keyword evidence="3" id="KW-1185">Reference proteome</keyword>
<dbReference type="InterPro" id="IPR036515">
    <property type="entry name" value="Transposase_17_sf"/>
</dbReference>
<evidence type="ECO:0000259" key="1">
    <source>
        <dbReference type="SMART" id="SM01321"/>
    </source>
</evidence>